<dbReference type="Proteomes" id="UP001206925">
    <property type="component" value="Unassembled WGS sequence"/>
</dbReference>
<evidence type="ECO:0000256" key="3">
    <source>
        <dbReference type="ARBA" id="ARBA00023085"/>
    </source>
</evidence>
<reference evidence="7" key="1">
    <citation type="submission" date="2022-06" db="EMBL/GenBank/DDBJ databases">
        <title>Uncovering the hologenomic basis of an extraordinary plant invasion.</title>
        <authorList>
            <person name="Bieker V.C."/>
            <person name="Martin M.D."/>
            <person name="Gilbert T."/>
            <person name="Hodgins K."/>
            <person name="Battlay P."/>
            <person name="Petersen B."/>
            <person name="Wilson J."/>
        </authorList>
    </citation>
    <scope>NUCLEOTIDE SEQUENCE</scope>
    <source>
        <strain evidence="7">AA19_3_7</strain>
        <tissue evidence="7">Leaf</tissue>
    </source>
</reference>
<name>A0AAD5CAW4_AMBAR</name>
<protein>
    <recommendedName>
        <fullName evidence="6">Pectinesterase catalytic domain-containing protein</fullName>
    </recommendedName>
</protein>
<keyword evidence="8" id="KW-1185">Reference proteome</keyword>
<dbReference type="AlphaFoldDB" id="A0AAD5CAW4"/>
<dbReference type="InterPro" id="IPR000070">
    <property type="entry name" value="Pectinesterase_cat"/>
</dbReference>
<dbReference type="Pfam" id="PF01095">
    <property type="entry name" value="Pectinesterase"/>
    <property type="match status" value="1"/>
</dbReference>
<evidence type="ECO:0000256" key="2">
    <source>
        <dbReference type="ARBA" id="ARBA00022801"/>
    </source>
</evidence>
<evidence type="ECO:0000313" key="7">
    <source>
        <dbReference type="EMBL" id="KAI7737918.1"/>
    </source>
</evidence>
<evidence type="ECO:0000256" key="4">
    <source>
        <dbReference type="ARBA" id="ARBA00023316"/>
    </source>
</evidence>
<evidence type="ECO:0000256" key="5">
    <source>
        <dbReference type="ARBA" id="ARBA00047928"/>
    </source>
</evidence>
<comment type="catalytic activity">
    <reaction evidence="5">
        <text>[(1-&gt;4)-alpha-D-galacturonosyl methyl ester](n) + n H2O = [(1-&gt;4)-alpha-D-galacturonosyl](n) + n methanol + n H(+)</text>
        <dbReference type="Rhea" id="RHEA:22380"/>
        <dbReference type="Rhea" id="RHEA-COMP:14570"/>
        <dbReference type="Rhea" id="RHEA-COMP:14573"/>
        <dbReference type="ChEBI" id="CHEBI:15377"/>
        <dbReference type="ChEBI" id="CHEBI:15378"/>
        <dbReference type="ChEBI" id="CHEBI:17790"/>
        <dbReference type="ChEBI" id="CHEBI:140522"/>
        <dbReference type="ChEBI" id="CHEBI:140523"/>
        <dbReference type="EC" id="3.1.1.11"/>
    </reaction>
</comment>
<dbReference type="EMBL" id="JAMZMK010008925">
    <property type="protein sequence ID" value="KAI7737918.1"/>
    <property type="molecule type" value="Genomic_DNA"/>
</dbReference>
<dbReference type="PANTHER" id="PTHR31707">
    <property type="entry name" value="PECTINESTERASE"/>
    <property type="match status" value="1"/>
</dbReference>
<dbReference type="InterPro" id="IPR011050">
    <property type="entry name" value="Pectin_lyase_fold/virulence"/>
</dbReference>
<keyword evidence="2" id="KW-0378">Hydrolase</keyword>
<comment type="caution">
    <text evidence="7">The sequence shown here is derived from an EMBL/GenBank/DDBJ whole genome shotgun (WGS) entry which is preliminary data.</text>
</comment>
<dbReference type="GO" id="GO:0030599">
    <property type="term" value="F:pectinesterase activity"/>
    <property type="evidence" value="ECO:0007669"/>
    <property type="project" value="UniProtKB-EC"/>
</dbReference>
<proteinExistence type="predicted"/>
<comment type="pathway">
    <text evidence="1">Glycan metabolism; pectin degradation; 2-dehydro-3-deoxy-D-gluconate from pectin: step 1/5.</text>
</comment>
<dbReference type="Gene3D" id="2.160.20.10">
    <property type="entry name" value="Single-stranded right-handed beta-helix, Pectin lyase-like"/>
    <property type="match status" value="2"/>
</dbReference>
<evidence type="ECO:0000259" key="6">
    <source>
        <dbReference type="Pfam" id="PF01095"/>
    </source>
</evidence>
<keyword evidence="4" id="KW-0961">Cell wall biogenesis/degradation</keyword>
<dbReference type="GO" id="GO:0042545">
    <property type="term" value="P:cell wall modification"/>
    <property type="evidence" value="ECO:0007669"/>
    <property type="project" value="InterPro"/>
</dbReference>
<evidence type="ECO:0000313" key="8">
    <source>
        <dbReference type="Proteomes" id="UP001206925"/>
    </source>
</evidence>
<sequence length="156" mass="16526">MLVGDGIGKTIITGSKSVGGGVTTFKSATLDGFIGRGITVRNTAGPQNHQAVALRSGSDLSVPWQQYSRTVFMKTFLDGLVDPAGWMPWSGNFALNTLYYGEYMNTGPGSSTAKRVSWKGYRVITSATEAAKFTVGNFIAGSSWLPSTNVPFTSGL</sequence>
<feature type="domain" description="Pectinesterase catalytic" evidence="6">
    <location>
        <begin position="62"/>
        <end position="141"/>
    </location>
</feature>
<evidence type="ECO:0000256" key="1">
    <source>
        <dbReference type="ARBA" id="ARBA00005184"/>
    </source>
</evidence>
<dbReference type="InterPro" id="IPR012334">
    <property type="entry name" value="Pectin_lyas_fold"/>
</dbReference>
<accession>A0AAD5CAW4</accession>
<gene>
    <name evidence="7" type="ORF">M8C21_027384</name>
</gene>
<organism evidence="7 8">
    <name type="scientific">Ambrosia artemisiifolia</name>
    <name type="common">Common ragweed</name>
    <dbReference type="NCBI Taxonomy" id="4212"/>
    <lineage>
        <taxon>Eukaryota</taxon>
        <taxon>Viridiplantae</taxon>
        <taxon>Streptophyta</taxon>
        <taxon>Embryophyta</taxon>
        <taxon>Tracheophyta</taxon>
        <taxon>Spermatophyta</taxon>
        <taxon>Magnoliopsida</taxon>
        <taxon>eudicotyledons</taxon>
        <taxon>Gunneridae</taxon>
        <taxon>Pentapetalae</taxon>
        <taxon>asterids</taxon>
        <taxon>campanulids</taxon>
        <taxon>Asterales</taxon>
        <taxon>Asteraceae</taxon>
        <taxon>Asteroideae</taxon>
        <taxon>Heliantheae alliance</taxon>
        <taxon>Heliantheae</taxon>
        <taxon>Ambrosia</taxon>
    </lineage>
</organism>
<dbReference type="SUPFAM" id="SSF51126">
    <property type="entry name" value="Pectin lyase-like"/>
    <property type="match status" value="1"/>
</dbReference>
<keyword evidence="3" id="KW-0063">Aspartyl esterase</keyword>